<dbReference type="InterPro" id="IPR045182">
    <property type="entry name" value="JINGUBANG-like"/>
</dbReference>
<dbReference type="Gene3D" id="2.130.10.10">
    <property type="entry name" value="YVTN repeat-like/Quinoprotein amine dehydrogenase"/>
    <property type="match status" value="3"/>
</dbReference>
<dbReference type="EMBL" id="JAUUTY010000004">
    <property type="protein sequence ID" value="KAK1645795.1"/>
    <property type="molecule type" value="Genomic_DNA"/>
</dbReference>
<evidence type="ECO:0000313" key="6">
    <source>
        <dbReference type="Proteomes" id="UP001231189"/>
    </source>
</evidence>
<dbReference type="SUPFAM" id="SSF50978">
    <property type="entry name" value="WD40 repeat-like"/>
    <property type="match status" value="1"/>
</dbReference>
<comment type="caution">
    <text evidence="5">The sequence shown here is derived from an EMBL/GenBank/DDBJ whole genome shotgun (WGS) entry which is preliminary data.</text>
</comment>
<evidence type="ECO:0000313" key="5">
    <source>
        <dbReference type="EMBL" id="KAK1645795.1"/>
    </source>
</evidence>
<evidence type="ECO:0000256" key="2">
    <source>
        <dbReference type="ARBA" id="ARBA00022737"/>
    </source>
</evidence>
<dbReference type="PANTHER" id="PTHR22844:SF355">
    <property type="entry name" value="OS03G0625300 PROTEIN"/>
    <property type="match status" value="1"/>
</dbReference>
<dbReference type="InterPro" id="IPR015943">
    <property type="entry name" value="WD40/YVTN_repeat-like_dom_sf"/>
</dbReference>
<accession>A0AAD8S7C3</accession>
<dbReference type="Pfam" id="PF00400">
    <property type="entry name" value="WD40"/>
    <property type="match status" value="7"/>
</dbReference>
<feature type="repeat" description="WD" evidence="3">
    <location>
        <begin position="122"/>
        <end position="163"/>
    </location>
</feature>
<dbReference type="PROSITE" id="PS50082">
    <property type="entry name" value="WD_REPEATS_2"/>
    <property type="match status" value="3"/>
</dbReference>
<keyword evidence="6" id="KW-1185">Reference proteome</keyword>
<dbReference type="InterPro" id="IPR001680">
    <property type="entry name" value="WD40_rpt"/>
</dbReference>
<feature type="repeat" description="WD" evidence="3">
    <location>
        <begin position="259"/>
        <end position="288"/>
    </location>
</feature>
<sequence length="398" mass="42782">MGLIASLVKEDGHVYSLAATGDVLYTGTDSRNVRVWRDNRELAGSFRTASGLVKAIVVAGDGRIFTGHKDGKVRVWRADDGASPAAHRQVGSLPRLADYLRSAVNPAGYVQTERKGRKRAVWLRHSDAVSSLSLDEGAGLLYSASWDRTFKVWRVSDSKCLESVRAHDDAVNTMAAAVFDNVVFTGSADGTVKVWRRMASSKGGGATKHVLEKVLREGESAVTAIAVSSVYRVVYVGSSDGMVTYWHWIDGEARYGGVLKGHKMAVMCLAVAGNVVVSGSADRALCVWRRDGAEHVGLAVLAGHTGPVKCVAMDMDEEEAPGSSGDRRFVVYSGSLDGSVKVWRLSDADVREPALATERTATAPPQPSDDWRSRPAPALYVGAWAPYQTPEFMRVAAA</sequence>
<keyword evidence="2" id="KW-0677">Repeat</keyword>
<gene>
    <name evidence="5" type="ORF">QYE76_063600</name>
</gene>
<proteinExistence type="predicted"/>
<evidence type="ECO:0000256" key="1">
    <source>
        <dbReference type="ARBA" id="ARBA00022574"/>
    </source>
</evidence>
<feature type="region of interest" description="Disordered" evidence="4">
    <location>
        <begin position="354"/>
        <end position="374"/>
    </location>
</feature>
<dbReference type="Proteomes" id="UP001231189">
    <property type="component" value="Unassembled WGS sequence"/>
</dbReference>
<organism evidence="5 6">
    <name type="scientific">Lolium multiflorum</name>
    <name type="common">Italian ryegrass</name>
    <name type="synonym">Lolium perenne subsp. multiflorum</name>
    <dbReference type="NCBI Taxonomy" id="4521"/>
    <lineage>
        <taxon>Eukaryota</taxon>
        <taxon>Viridiplantae</taxon>
        <taxon>Streptophyta</taxon>
        <taxon>Embryophyta</taxon>
        <taxon>Tracheophyta</taxon>
        <taxon>Spermatophyta</taxon>
        <taxon>Magnoliopsida</taxon>
        <taxon>Liliopsida</taxon>
        <taxon>Poales</taxon>
        <taxon>Poaceae</taxon>
        <taxon>BOP clade</taxon>
        <taxon>Pooideae</taxon>
        <taxon>Poodae</taxon>
        <taxon>Poeae</taxon>
        <taxon>Poeae Chloroplast Group 2 (Poeae type)</taxon>
        <taxon>Loliodinae</taxon>
        <taxon>Loliinae</taxon>
        <taxon>Lolium</taxon>
    </lineage>
</organism>
<feature type="repeat" description="WD" evidence="3">
    <location>
        <begin position="164"/>
        <end position="195"/>
    </location>
</feature>
<dbReference type="PROSITE" id="PS50294">
    <property type="entry name" value="WD_REPEATS_REGION"/>
    <property type="match status" value="2"/>
</dbReference>
<protein>
    <submittedName>
        <fullName evidence="5">Uncharacterized protein</fullName>
    </submittedName>
</protein>
<reference evidence="5" key="1">
    <citation type="submission" date="2023-07" db="EMBL/GenBank/DDBJ databases">
        <title>A chromosome-level genome assembly of Lolium multiflorum.</title>
        <authorList>
            <person name="Chen Y."/>
            <person name="Copetti D."/>
            <person name="Kolliker R."/>
            <person name="Studer B."/>
        </authorList>
    </citation>
    <scope>NUCLEOTIDE SEQUENCE</scope>
    <source>
        <strain evidence="5">02402/16</strain>
        <tissue evidence="5">Leaf</tissue>
    </source>
</reference>
<dbReference type="PRINTS" id="PR00320">
    <property type="entry name" value="GPROTEINBRPT"/>
</dbReference>
<evidence type="ECO:0000256" key="4">
    <source>
        <dbReference type="SAM" id="MobiDB-lite"/>
    </source>
</evidence>
<dbReference type="InterPro" id="IPR020472">
    <property type="entry name" value="WD40_PAC1"/>
</dbReference>
<name>A0AAD8S7C3_LOLMU</name>
<dbReference type="AlphaFoldDB" id="A0AAD8S7C3"/>
<dbReference type="PANTHER" id="PTHR22844">
    <property type="entry name" value="F-BOX AND WD40 DOMAIN PROTEIN"/>
    <property type="match status" value="1"/>
</dbReference>
<dbReference type="FunFam" id="2.130.10.10:FF:000775">
    <property type="entry name" value="BnaA09g28200D protein"/>
    <property type="match status" value="1"/>
</dbReference>
<dbReference type="InterPro" id="IPR036322">
    <property type="entry name" value="WD40_repeat_dom_sf"/>
</dbReference>
<keyword evidence="1 3" id="KW-0853">WD repeat</keyword>
<evidence type="ECO:0000256" key="3">
    <source>
        <dbReference type="PROSITE-ProRule" id="PRU00221"/>
    </source>
</evidence>
<dbReference type="SMART" id="SM00320">
    <property type="entry name" value="WD40"/>
    <property type="match status" value="7"/>
</dbReference>